<accession>A0A060Z429</accession>
<dbReference type="Proteomes" id="UP000193380">
    <property type="component" value="Unassembled WGS sequence"/>
</dbReference>
<dbReference type="InterPro" id="IPR015925">
    <property type="entry name" value="Ryanodine_IP3_receptor"/>
</dbReference>
<gene>
    <name evidence="2" type="ORF">GSONMT00009450001</name>
</gene>
<dbReference type="GO" id="GO:0005219">
    <property type="term" value="F:ryanodine-sensitive calcium-release channel activity"/>
    <property type="evidence" value="ECO:0007669"/>
    <property type="project" value="TreeGrafter"/>
</dbReference>
<dbReference type="PANTHER" id="PTHR46399:SF9">
    <property type="entry name" value="RYANODINE RECEPTOR 3"/>
    <property type="match status" value="1"/>
</dbReference>
<reference evidence="2" key="2">
    <citation type="submission" date="2014-03" db="EMBL/GenBank/DDBJ databases">
        <authorList>
            <person name="Genoscope - CEA"/>
        </authorList>
    </citation>
    <scope>NUCLEOTIDE SEQUENCE</scope>
</reference>
<dbReference type="GO" id="GO:0033017">
    <property type="term" value="C:sarcoplasmic reticulum membrane"/>
    <property type="evidence" value="ECO:0007669"/>
    <property type="project" value="TreeGrafter"/>
</dbReference>
<name>A0A060Z429_ONCMY</name>
<protein>
    <recommendedName>
        <fullName evidence="1">RIH domain-containing protein</fullName>
    </recommendedName>
</protein>
<dbReference type="GO" id="GO:0014808">
    <property type="term" value="P:release of sequestered calcium ion into cytosol by sarcoplasmic reticulum"/>
    <property type="evidence" value="ECO:0007669"/>
    <property type="project" value="TreeGrafter"/>
</dbReference>
<evidence type="ECO:0000259" key="1">
    <source>
        <dbReference type="Pfam" id="PF01365"/>
    </source>
</evidence>
<dbReference type="PANTHER" id="PTHR46399">
    <property type="entry name" value="B30.2/SPRY DOMAIN-CONTAINING PROTEIN"/>
    <property type="match status" value="1"/>
</dbReference>
<dbReference type="GO" id="GO:0030018">
    <property type="term" value="C:Z disc"/>
    <property type="evidence" value="ECO:0007669"/>
    <property type="project" value="TreeGrafter"/>
</dbReference>
<evidence type="ECO:0000313" key="3">
    <source>
        <dbReference type="Proteomes" id="UP000193380"/>
    </source>
</evidence>
<dbReference type="PaxDb" id="8022-A0A060Z429"/>
<reference evidence="2" key="1">
    <citation type="journal article" date="2014" name="Nat. Commun.">
        <title>The rainbow trout genome provides novel insights into evolution after whole-genome duplication in vertebrates.</title>
        <authorList>
            <person name="Berthelot C."/>
            <person name="Brunet F."/>
            <person name="Chalopin D."/>
            <person name="Juanchich A."/>
            <person name="Bernard M."/>
            <person name="Noel B."/>
            <person name="Bento P."/>
            <person name="Da Silva C."/>
            <person name="Labadie K."/>
            <person name="Alberti A."/>
            <person name="Aury J.M."/>
            <person name="Louis A."/>
            <person name="Dehais P."/>
            <person name="Bardou P."/>
            <person name="Montfort J."/>
            <person name="Klopp C."/>
            <person name="Cabau C."/>
            <person name="Gaspin C."/>
            <person name="Thorgaard G.H."/>
            <person name="Boussaha M."/>
            <person name="Quillet E."/>
            <person name="Guyomard R."/>
            <person name="Galiana D."/>
            <person name="Bobe J."/>
            <person name="Volff J.N."/>
            <person name="Genet C."/>
            <person name="Wincker P."/>
            <person name="Jaillon O."/>
            <person name="Roest Crollius H."/>
            <person name="Guiguen Y."/>
        </authorList>
    </citation>
    <scope>NUCLEOTIDE SEQUENCE [LARGE SCALE GENOMIC DNA]</scope>
</reference>
<dbReference type="GO" id="GO:0034704">
    <property type="term" value="C:calcium channel complex"/>
    <property type="evidence" value="ECO:0007669"/>
    <property type="project" value="TreeGrafter"/>
</dbReference>
<dbReference type="Pfam" id="PF01365">
    <property type="entry name" value="RYDR_ITPR"/>
    <property type="match status" value="1"/>
</dbReference>
<dbReference type="GO" id="GO:0042383">
    <property type="term" value="C:sarcolemma"/>
    <property type="evidence" value="ECO:0007669"/>
    <property type="project" value="TreeGrafter"/>
</dbReference>
<dbReference type="STRING" id="8022.A0A060Z429"/>
<dbReference type="EMBL" id="FR923936">
    <property type="protein sequence ID" value="CDQ96065.1"/>
    <property type="molecule type" value="Genomic_DNA"/>
</dbReference>
<proteinExistence type="predicted"/>
<dbReference type="GO" id="GO:0006941">
    <property type="term" value="P:striated muscle contraction"/>
    <property type="evidence" value="ECO:0007669"/>
    <property type="project" value="TreeGrafter"/>
</dbReference>
<dbReference type="InterPro" id="IPR000699">
    <property type="entry name" value="RIH_dom"/>
</dbReference>
<dbReference type="GO" id="GO:0005790">
    <property type="term" value="C:smooth endoplasmic reticulum"/>
    <property type="evidence" value="ECO:0007669"/>
    <property type="project" value="TreeGrafter"/>
</dbReference>
<feature type="domain" description="RIH" evidence="1">
    <location>
        <begin position="34"/>
        <end position="105"/>
    </location>
</feature>
<dbReference type="AlphaFoldDB" id="A0A060Z429"/>
<evidence type="ECO:0000313" key="2">
    <source>
        <dbReference type="EMBL" id="CDQ96065.1"/>
    </source>
</evidence>
<sequence length="110" mass="12126">MSASLCHPCQSLLLTPLSLTLPSMSLHSPLSPASLIKGNRNNCTQFSRNLDWLVSKLERLESSSGILEVLHCILIESPEALNIIQKGHIKSIISLLYKHGRNHKVSSNNT</sequence>
<organism evidence="2 3">
    <name type="scientific">Oncorhynchus mykiss</name>
    <name type="common">Rainbow trout</name>
    <name type="synonym">Salmo gairdneri</name>
    <dbReference type="NCBI Taxonomy" id="8022"/>
    <lineage>
        <taxon>Eukaryota</taxon>
        <taxon>Metazoa</taxon>
        <taxon>Chordata</taxon>
        <taxon>Craniata</taxon>
        <taxon>Vertebrata</taxon>
        <taxon>Euteleostomi</taxon>
        <taxon>Actinopterygii</taxon>
        <taxon>Neopterygii</taxon>
        <taxon>Teleostei</taxon>
        <taxon>Protacanthopterygii</taxon>
        <taxon>Salmoniformes</taxon>
        <taxon>Salmonidae</taxon>
        <taxon>Salmoninae</taxon>
        <taxon>Oncorhynchus</taxon>
    </lineage>
</organism>